<dbReference type="GO" id="GO:0003824">
    <property type="term" value="F:catalytic activity"/>
    <property type="evidence" value="ECO:0007669"/>
    <property type="project" value="InterPro"/>
</dbReference>
<accession>A0A4C2A921</accession>
<feature type="region of interest" description="Disordered" evidence="1">
    <location>
        <begin position="1"/>
        <end position="60"/>
    </location>
</feature>
<organism evidence="3 4">
    <name type="scientific">Eumeta variegata</name>
    <name type="common">Bagworm moth</name>
    <name type="synonym">Eumeta japonica</name>
    <dbReference type="NCBI Taxonomy" id="151549"/>
    <lineage>
        <taxon>Eukaryota</taxon>
        <taxon>Metazoa</taxon>
        <taxon>Ecdysozoa</taxon>
        <taxon>Arthropoda</taxon>
        <taxon>Hexapoda</taxon>
        <taxon>Insecta</taxon>
        <taxon>Pterygota</taxon>
        <taxon>Neoptera</taxon>
        <taxon>Endopterygota</taxon>
        <taxon>Lepidoptera</taxon>
        <taxon>Glossata</taxon>
        <taxon>Ditrysia</taxon>
        <taxon>Tineoidea</taxon>
        <taxon>Psychidae</taxon>
        <taxon>Oiketicinae</taxon>
        <taxon>Eumeta</taxon>
    </lineage>
</organism>
<dbReference type="SUPFAM" id="SSF56219">
    <property type="entry name" value="DNase I-like"/>
    <property type="match status" value="1"/>
</dbReference>
<dbReference type="SUPFAM" id="SSF56672">
    <property type="entry name" value="DNA/RNA polymerases"/>
    <property type="match status" value="1"/>
</dbReference>
<feature type="compositionally biased region" description="Basic residues" evidence="1">
    <location>
        <begin position="49"/>
        <end position="60"/>
    </location>
</feature>
<dbReference type="EMBL" id="BGZK01002766">
    <property type="protein sequence ID" value="GBP96302.1"/>
    <property type="molecule type" value="Genomic_DNA"/>
</dbReference>
<dbReference type="PANTHER" id="PTHR19446">
    <property type="entry name" value="REVERSE TRANSCRIPTASES"/>
    <property type="match status" value="1"/>
</dbReference>
<dbReference type="InterPro" id="IPR036691">
    <property type="entry name" value="Endo/exonu/phosph_ase_sf"/>
</dbReference>
<dbReference type="GO" id="GO:0071897">
    <property type="term" value="P:DNA biosynthetic process"/>
    <property type="evidence" value="ECO:0007669"/>
    <property type="project" value="UniProtKB-ARBA"/>
</dbReference>
<dbReference type="OrthoDB" id="7382669at2759"/>
<dbReference type="InterPro" id="IPR000477">
    <property type="entry name" value="RT_dom"/>
</dbReference>
<feature type="compositionally biased region" description="Basic and acidic residues" evidence="1">
    <location>
        <begin position="27"/>
        <end position="43"/>
    </location>
</feature>
<evidence type="ECO:0000259" key="2">
    <source>
        <dbReference type="PROSITE" id="PS50878"/>
    </source>
</evidence>
<dbReference type="Pfam" id="PF00078">
    <property type="entry name" value="RVT_1"/>
    <property type="match status" value="1"/>
</dbReference>
<proteinExistence type="predicted"/>
<dbReference type="CDD" id="cd01650">
    <property type="entry name" value="RT_nLTR_like"/>
    <property type="match status" value="1"/>
</dbReference>
<gene>
    <name evidence="3" type="ORF">EVAR_7585_1</name>
</gene>
<reference evidence="3 4" key="1">
    <citation type="journal article" date="2019" name="Commun. Biol.">
        <title>The bagworm genome reveals a unique fibroin gene that provides high tensile strength.</title>
        <authorList>
            <person name="Kono N."/>
            <person name="Nakamura H."/>
            <person name="Ohtoshi R."/>
            <person name="Tomita M."/>
            <person name="Numata K."/>
            <person name="Arakawa K."/>
        </authorList>
    </citation>
    <scope>NUCLEOTIDE SEQUENCE [LARGE SCALE GENOMIC DNA]</scope>
</reference>
<name>A0A4C2A921_EUMVA</name>
<evidence type="ECO:0000313" key="4">
    <source>
        <dbReference type="Proteomes" id="UP000299102"/>
    </source>
</evidence>
<evidence type="ECO:0000256" key="1">
    <source>
        <dbReference type="SAM" id="MobiDB-lite"/>
    </source>
</evidence>
<dbReference type="InterPro" id="IPR005135">
    <property type="entry name" value="Endo/exonuclease/phosphatase"/>
</dbReference>
<dbReference type="Pfam" id="PF14529">
    <property type="entry name" value="Exo_endo_phos_2"/>
    <property type="match status" value="1"/>
</dbReference>
<dbReference type="InterPro" id="IPR043502">
    <property type="entry name" value="DNA/RNA_pol_sf"/>
</dbReference>
<feature type="domain" description="Reverse transcriptase" evidence="2">
    <location>
        <begin position="829"/>
        <end position="1069"/>
    </location>
</feature>
<comment type="caution">
    <text evidence="3">The sequence shown here is derived from an EMBL/GenBank/DDBJ whole genome shotgun (WGS) entry which is preliminary data.</text>
</comment>
<dbReference type="Gene3D" id="3.60.10.10">
    <property type="entry name" value="Endonuclease/exonuclease/phosphatase"/>
    <property type="match status" value="1"/>
</dbReference>
<sequence>MSDSDADGASDPFRARSSIIRTPPGRMDAKPAEGAQKRVRESPGETIASKKRTVKAKRVTKPSAALLRAAQVDTQEGMPYGSAVSSDSDAEESAEREGLTVTTKAQLMDRAHKAVTAIAQIAIGDTSKLNKNDIRDINMWGQEILAVVAHLDLKLAEMELDVAKHKLEAAKARAQVAATGRLMALTPSASEATVERISYAGALKIGRGAPPKPLPAARGPVIAIYPASEESAKTAEETKKIFKASVDPAQMNIQVDRIKKIGNAGVIVQTTNMESAMKIKGNPALTKAGLKIREPKQNKPLVKFGDMDSDIGFEKFLEGLAVQNNMGEEWSLEQLTKHCKLAFKKRRRGFPEASYVIECSPELKTSDQYRSGVYWLEPIRGTLPKRKHRLHASTSQAAEAAVIVSGERTACAFLSELSNDYCSCVHVRTNAGDVYLVSAYFKYSHRIEPHLEHLQHVLNVLKGKKIVICADTNTHSPVWHSRERQFIGRGSEAEERRAQMECFLSQNALNVENREGQPPTFSGPGGTSNIDVTITSRRVIVDDWKVIEGASLSDHQLIVVSVNIGEGRGSMTSEVAATNSLLRRFRDRDVNWDRFRTHLLSRAGALDERKSAEEYARDLCGIIERAAHACLGEYKSNSTKRYEWWNAKLDALRHRFGNARRKWQRLRKRTGRATENARETFVKSRSEYRRAMAEAQESHFRNMADSGNENPWGLAYRTTAGRSKTPGNVINCIRFGDGAASNVDDAIESMLCALLPDDDTSDSVYHRQIRIAALTSPSGAPAPPIGAGRLGRIIRKLPNTSPGIDGITAKIVKEAWKAIGAEMNLMYEKCVIEGIFPGIWKEGRLVLLPKGSDRPATDPKAYRPLTLLPVLGKILERVIIQQTRETLDSLAGEQHGFTRGRSTVTALTDILGAAGASASKYVQLVFLDISGAFDNAWWPMILVKLKQRGCPPNIYNMMVDYFSCRRVGLFVGCRAGWKATTMGCPQGSVLGPTLWNLLLSDVFRLPMPGGCRLIAYADDVTAVIGGDSRAELERKGNTLLSLLAEWGRRNRLVFSPIAYTKVLGLGIDSNLSFGAHARDMGTRAAKCFGRVSRVSTSSWGLRYPALKIIYRGTFVAVITYAAAVWFRRANFHVVRSALLRAQRPALILLTKAYRSTSTHALPVLAGVLPADLEVARRGEVDIERSCKTKKEISALFINSTDKQYDIWQERWESAPEGRELYSFFPDVRERMNNDAIEPDYVSSQMLTGHGCFRKRLYEMKLSTRKECDCGWYEETRDHVLWYCPLYDDDRKVMMDKLEYSTIGPVHFADLTRTSRNFKAFRVQAVFVKGPTPPKVFLSRFLLRLLNGLAPPSGRGRAGQLRRAYSCVVSEKHIVQCCVVHAHFRVIALVGLVYSVLQCCCAGYVIGCGRSSAAYVTGRWSAWQR</sequence>
<dbReference type="Proteomes" id="UP000299102">
    <property type="component" value="Unassembled WGS sequence"/>
</dbReference>
<dbReference type="PROSITE" id="PS50878">
    <property type="entry name" value="RT_POL"/>
    <property type="match status" value="1"/>
</dbReference>
<feature type="region of interest" description="Disordered" evidence="1">
    <location>
        <begin position="77"/>
        <end position="97"/>
    </location>
</feature>
<keyword evidence="4" id="KW-1185">Reference proteome</keyword>
<protein>
    <submittedName>
        <fullName evidence="3">Retrovirus-related Pol polyprotein from type-1 retrotransposable element R1</fullName>
    </submittedName>
</protein>
<evidence type="ECO:0000313" key="3">
    <source>
        <dbReference type="EMBL" id="GBP96302.1"/>
    </source>
</evidence>